<feature type="binding site" evidence="13">
    <location>
        <position position="568"/>
    </location>
    <ligand>
        <name>[4Fe-4S] cluster</name>
        <dbReference type="ChEBI" id="CHEBI:49883"/>
        <note>4Fe-4S-S-AdoMet</note>
    </ligand>
</feature>
<feature type="domain" description="ThiC-associated" evidence="14">
    <location>
        <begin position="14"/>
        <end position="91"/>
    </location>
</feature>
<dbReference type="GO" id="GO:0070284">
    <property type="term" value="F:phosphomethylpyrimidine synthase activity"/>
    <property type="evidence" value="ECO:0007669"/>
    <property type="project" value="UniProtKB-EC"/>
</dbReference>
<dbReference type="GO" id="GO:0008270">
    <property type="term" value="F:zinc ion binding"/>
    <property type="evidence" value="ECO:0007669"/>
    <property type="project" value="UniProtKB-UniRule"/>
</dbReference>
<feature type="binding site" evidence="13">
    <location>
        <position position="565"/>
    </location>
    <ligand>
        <name>[4Fe-4S] cluster</name>
        <dbReference type="ChEBI" id="CHEBI:49883"/>
        <note>4Fe-4S-S-AdoMet</note>
    </ligand>
</feature>
<evidence type="ECO:0000256" key="1">
    <source>
        <dbReference type="ARBA" id="ARBA00003175"/>
    </source>
</evidence>
<dbReference type="InterPro" id="IPR025747">
    <property type="entry name" value="ThiC-associated_dom"/>
</dbReference>
<dbReference type="Gene3D" id="6.10.250.620">
    <property type="match status" value="1"/>
</dbReference>
<evidence type="ECO:0000256" key="8">
    <source>
        <dbReference type="ARBA" id="ARBA00023004"/>
    </source>
</evidence>
<keyword evidence="8 13" id="KW-0408">Iron</keyword>
<dbReference type="AlphaFoldDB" id="A0AAW7DPC6"/>
<dbReference type="SFLD" id="SFLDG01114">
    <property type="entry name" value="phosphomethylpyrimidine_syntha"/>
    <property type="match status" value="1"/>
</dbReference>
<name>A0AAW7DPC6_9GAMM</name>
<feature type="binding site" evidence="13">
    <location>
        <position position="281"/>
    </location>
    <ligand>
        <name>substrate</name>
    </ligand>
</feature>
<dbReference type="Gene3D" id="3.20.20.540">
    <property type="entry name" value="Radical SAM ThiC family, central domain"/>
    <property type="match status" value="1"/>
</dbReference>
<comment type="cofactor">
    <cofactor evidence="13">
        <name>[4Fe-4S] cluster</name>
        <dbReference type="ChEBI" id="CHEBI:49883"/>
    </cofactor>
    <text evidence="13">Binds 1 [4Fe-4S] cluster per subunit. The cluster is coordinated with 3 cysteines and an exchangeable S-adenosyl-L-methionine.</text>
</comment>
<evidence type="ECO:0000259" key="14">
    <source>
        <dbReference type="Pfam" id="PF13667"/>
    </source>
</evidence>
<organism evidence="15 16">
    <name type="scientific">Thiopseudomonas alkaliphila</name>
    <dbReference type="NCBI Taxonomy" id="1697053"/>
    <lineage>
        <taxon>Bacteria</taxon>
        <taxon>Pseudomonadati</taxon>
        <taxon>Pseudomonadota</taxon>
        <taxon>Gammaproteobacteria</taxon>
        <taxon>Pseudomonadales</taxon>
        <taxon>Pseudomonadaceae</taxon>
        <taxon>Thiopseudomonas</taxon>
    </lineage>
</organism>
<evidence type="ECO:0000256" key="5">
    <source>
        <dbReference type="ARBA" id="ARBA00022723"/>
    </source>
</evidence>
<keyword evidence="7 13" id="KW-0784">Thiamine biosynthesis</keyword>
<dbReference type="EC" id="4.1.99.17" evidence="13"/>
<feature type="binding site" evidence="13">
    <location>
        <position position="317"/>
    </location>
    <ligand>
        <name>substrate</name>
    </ligand>
</feature>
<feature type="binding site" evidence="13">
    <location>
        <position position="421"/>
    </location>
    <ligand>
        <name>Zn(2+)</name>
        <dbReference type="ChEBI" id="CHEBI:29105"/>
    </ligand>
</feature>
<evidence type="ECO:0000256" key="10">
    <source>
        <dbReference type="ARBA" id="ARBA00023239"/>
    </source>
</evidence>
<feature type="binding site" evidence="13">
    <location>
        <position position="573"/>
    </location>
    <ligand>
        <name>[4Fe-4S] cluster</name>
        <dbReference type="ChEBI" id="CHEBI:49883"/>
        <note>4Fe-4S-S-AdoMet</note>
    </ligand>
</feature>
<comment type="subunit">
    <text evidence="13">Homodimer.</text>
</comment>
<feature type="binding site" evidence="13">
    <location>
        <begin position="378"/>
        <end position="381"/>
    </location>
    <ligand>
        <name>substrate</name>
    </ligand>
</feature>
<comment type="pathway">
    <text evidence="2 13">Cofactor biosynthesis; thiamine diphosphate biosynthesis.</text>
</comment>
<dbReference type="Pfam" id="PF01964">
    <property type="entry name" value="ThiC_Rad_SAM"/>
    <property type="match status" value="1"/>
</dbReference>
<reference evidence="15" key="1">
    <citation type="submission" date="2020-06" db="EMBL/GenBank/DDBJ databases">
        <authorList>
            <person name="Dong N."/>
        </authorList>
    </citation>
    <scope>NUCLEOTIDE SEQUENCE</scope>
    <source>
        <strain evidence="15">DF46-2-2</strain>
    </source>
</reference>
<evidence type="ECO:0000256" key="13">
    <source>
        <dbReference type="HAMAP-Rule" id="MF_00089"/>
    </source>
</evidence>
<evidence type="ECO:0000256" key="4">
    <source>
        <dbReference type="ARBA" id="ARBA00022691"/>
    </source>
</evidence>
<dbReference type="InterPro" id="IPR002817">
    <property type="entry name" value="ThiC/BzaA/B"/>
</dbReference>
<evidence type="ECO:0000256" key="3">
    <source>
        <dbReference type="ARBA" id="ARBA00022485"/>
    </source>
</evidence>
<comment type="catalytic activity">
    <reaction evidence="11 13">
        <text>5-amino-1-(5-phospho-beta-D-ribosyl)imidazole + S-adenosyl-L-methionine = 4-amino-2-methyl-5-(phosphooxymethyl)pyrimidine + CO + 5'-deoxyadenosine + formate + L-methionine + 3 H(+)</text>
        <dbReference type="Rhea" id="RHEA:24840"/>
        <dbReference type="ChEBI" id="CHEBI:15378"/>
        <dbReference type="ChEBI" id="CHEBI:15740"/>
        <dbReference type="ChEBI" id="CHEBI:17245"/>
        <dbReference type="ChEBI" id="CHEBI:17319"/>
        <dbReference type="ChEBI" id="CHEBI:57844"/>
        <dbReference type="ChEBI" id="CHEBI:58354"/>
        <dbReference type="ChEBI" id="CHEBI:59789"/>
        <dbReference type="ChEBI" id="CHEBI:137981"/>
        <dbReference type="EC" id="4.1.99.17"/>
    </reaction>
</comment>
<feature type="binding site" evidence="13">
    <location>
        <position position="223"/>
    </location>
    <ligand>
        <name>substrate</name>
    </ligand>
</feature>
<dbReference type="GO" id="GO:0009229">
    <property type="term" value="P:thiamine diphosphate biosynthetic process"/>
    <property type="evidence" value="ECO:0007669"/>
    <property type="project" value="UniProtKB-UniRule"/>
</dbReference>
<keyword evidence="5 13" id="KW-0479">Metal-binding</keyword>
<dbReference type="PANTHER" id="PTHR30557">
    <property type="entry name" value="THIAMINE BIOSYNTHESIS PROTEIN THIC"/>
    <property type="match status" value="1"/>
</dbReference>
<evidence type="ECO:0000256" key="9">
    <source>
        <dbReference type="ARBA" id="ARBA00023014"/>
    </source>
</evidence>
<reference evidence="15" key="2">
    <citation type="journal article" date="2022" name="Sci. Total Environ.">
        <title>Prevalence, transmission, and molecular epidemiology of tet(X)-positive bacteria among humans, animals, and environmental niches in China: An epidemiological, and genomic-based study.</title>
        <authorList>
            <person name="Dong N."/>
            <person name="Zeng Y."/>
            <person name="Cai C."/>
            <person name="Sun C."/>
            <person name="Lu J."/>
            <person name="Liu C."/>
            <person name="Zhou H."/>
            <person name="Sun Q."/>
            <person name="Shu L."/>
            <person name="Wang H."/>
            <person name="Wang Y."/>
            <person name="Wang S."/>
            <person name="Wu C."/>
            <person name="Chan E.W."/>
            <person name="Chen G."/>
            <person name="Shen Z."/>
            <person name="Chen S."/>
            <person name="Zhang R."/>
        </authorList>
    </citation>
    <scope>NUCLEOTIDE SEQUENCE</scope>
    <source>
        <strain evidence="15">DF46-2-2</strain>
    </source>
</reference>
<feature type="binding site" evidence="13">
    <location>
        <position position="485"/>
    </location>
    <ligand>
        <name>Zn(2+)</name>
        <dbReference type="ChEBI" id="CHEBI:29105"/>
    </ligand>
</feature>
<protein>
    <recommendedName>
        <fullName evidence="13">Phosphomethylpyrimidine synthase</fullName>
        <ecNumber evidence="13">4.1.99.17</ecNumber>
    </recommendedName>
    <alternativeName>
        <fullName evidence="13">Hydroxymethylpyrimidine phosphate synthase</fullName>
        <shortName evidence="13">HMP-P synthase</shortName>
        <shortName evidence="13">HMP-phosphate synthase</shortName>
        <shortName evidence="13">HMPP synthase</shortName>
    </alternativeName>
    <alternativeName>
        <fullName evidence="13">Thiamine biosynthesis protein ThiC</fullName>
    </alternativeName>
</protein>
<dbReference type="GO" id="GO:0051539">
    <property type="term" value="F:4 iron, 4 sulfur cluster binding"/>
    <property type="evidence" value="ECO:0007669"/>
    <property type="project" value="UniProtKB-KW"/>
</dbReference>
<dbReference type="HAMAP" id="MF_00089">
    <property type="entry name" value="ThiC"/>
    <property type="match status" value="1"/>
</dbReference>
<keyword evidence="6 13" id="KW-0862">Zinc</keyword>
<proteinExistence type="inferred from homology"/>
<dbReference type="InterPro" id="IPR038521">
    <property type="entry name" value="ThiC/Bza_core_dom"/>
</dbReference>
<comment type="function">
    <text evidence="1 13">Catalyzes the synthesis of the hydroxymethylpyrimidine phosphate (HMP-P) moiety of thiamine from aminoimidazole ribotide (AIR) in a radical S-adenosyl-L-methionine (SAM)-dependent reaction.</text>
</comment>
<keyword evidence="4 13" id="KW-0949">S-adenosyl-L-methionine</keyword>
<sequence length="619" mass="69073">MSQTAQVDEQSVQPFPNSRKIYVQGSRPDILVPMREISLTPTVTDEGVEENAPVFVYDTSGPYTDPNVTIDVRKGLADVRSAWIEERGDTEILPGLSSEYGRERLNDAELSKMRFAAIRNPRRAKPGKNVTQMHYARQGIITPEMEFVAIRENMKLEKAREAGLLDSQHPGHSFGASIPKEITPEFVRSEIARGRAIIPANINHTELEPMILGRNFLVKINGNIGNSALGSSIEEEVAKLTWGIRWGSDTIMDLSTGKNIHETREWIIRNSPVPVGTVPIYQALEKVNGIAEDLTWELFRDTLIEQAEQGVDYFTIHAGVLLRYVPLTAKRVTGIVSRGGSIMAKWCLAHHKENFLYTHFEEICEIMKAYDVSFSLGDGLRPGSVADANDAAQFAELETLGELTKIAWKHDVQCFIEGPGHVPMHMIKENMDKQLECCDEAPFYTLGPLTTDIAPGYDHITSGIGAAMIGWYGCAMLCYVTPKEHLGLPNKDDVKTGIITYKIAAHAADLAKGHPGAQLRDDALSKARFEFRWEDQFNLGLDPDTARAFHDETLPKESAKVAHFCSMCGPKFCSMKITQEVREYAKENGLTDEQKAIEAGFKEQSNRFREEGSIIYKQV</sequence>
<evidence type="ECO:0000256" key="7">
    <source>
        <dbReference type="ARBA" id="ARBA00022977"/>
    </source>
</evidence>
<feature type="binding site" evidence="13">
    <location>
        <position position="417"/>
    </location>
    <ligand>
        <name>substrate</name>
    </ligand>
</feature>
<evidence type="ECO:0000313" key="15">
    <source>
        <dbReference type="EMBL" id="MDM1695654.1"/>
    </source>
</evidence>
<dbReference type="PANTHER" id="PTHR30557:SF1">
    <property type="entry name" value="PHOSPHOMETHYLPYRIMIDINE SYNTHASE, CHLOROPLASTIC"/>
    <property type="match status" value="1"/>
</dbReference>
<accession>A0AAW7DPC6</accession>
<dbReference type="SFLD" id="SFLDS00113">
    <property type="entry name" value="Radical_SAM_Phosphomethylpyrim"/>
    <property type="match status" value="1"/>
</dbReference>
<feature type="binding site" evidence="13">
    <location>
        <position position="444"/>
    </location>
    <ligand>
        <name>substrate</name>
    </ligand>
</feature>
<dbReference type="SFLD" id="SFLDF00407">
    <property type="entry name" value="phosphomethylpyrimidine_syntha"/>
    <property type="match status" value="1"/>
</dbReference>
<keyword evidence="10 13" id="KW-0456">Lyase</keyword>
<keyword evidence="3 13" id="KW-0004">4Fe-4S</keyword>
<dbReference type="Proteomes" id="UP001173465">
    <property type="component" value="Unassembled WGS sequence"/>
</dbReference>
<evidence type="ECO:0000256" key="2">
    <source>
        <dbReference type="ARBA" id="ARBA00004948"/>
    </source>
</evidence>
<dbReference type="NCBIfam" id="NF009895">
    <property type="entry name" value="PRK13352.1"/>
    <property type="match status" value="1"/>
</dbReference>
<evidence type="ECO:0000256" key="12">
    <source>
        <dbReference type="ARBA" id="ARBA00061546"/>
    </source>
</evidence>
<gene>
    <name evidence="13 15" type="primary">thiC</name>
    <name evidence="15" type="ORF">HX099_03095</name>
</gene>
<dbReference type="GO" id="GO:0009228">
    <property type="term" value="P:thiamine biosynthetic process"/>
    <property type="evidence" value="ECO:0007669"/>
    <property type="project" value="UniProtKB-UniRule"/>
</dbReference>
<dbReference type="EMBL" id="JACANB010000002">
    <property type="protein sequence ID" value="MDM1695654.1"/>
    <property type="molecule type" value="Genomic_DNA"/>
</dbReference>
<dbReference type="NCBIfam" id="TIGR00190">
    <property type="entry name" value="thiC"/>
    <property type="match status" value="1"/>
</dbReference>
<feature type="binding site" evidence="13">
    <location>
        <position position="252"/>
    </location>
    <ligand>
        <name>substrate</name>
    </ligand>
</feature>
<keyword evidence="9 13" id="KW-0411">Iron-sulfur</keyword>
<comment type="caution">
    <text evidence="15">The sequence shown here is derived from an EMBL/GenBank/DDBJ whole genome shotgun (WGS) entry which is preliminary data.</text>
</comment>
<evidence type="ECO:0000256" key="11">
    <source>
        <dbReference type="ARBA" id="ARBA00050218"/>
    </source>
</evidence>
<dbReference type="NCBIfam" id="NF006763">
    <property type="entry name" value="PRK09284.1"/>
    <property type="match status" value="1"/>
</dbReference>
<dbReference type="GO" id="GO:0005829">
    <property type="term" value="C:cytosol"/>
    <property type="evidence" value="ECO:0007669"/>
    <property type="project" value="TreeGrafter"/>
</dbReference>
<evidence type="ECO:0000256" key="6">
    <source>
        <dbReference type="ARBA" id="ARBA00022833"/>
    </source>
</evidence>
<dbReference type="InterPro" id="IPR037509">
    <property type="entry name" value="ThiC"/>
</dbReference>
<dbReference type="FunFam" id="3.20.20.540:FF:000001">
    <property type="entry name" value="Phosphomethylpyrimidine synthase"/>
    <property type="match status" value="1"/>
</dbReference>
<feature type="binding site" evidence="13">
    <location>
        <begin position="337"/>
        <end position="339"/>
    </location>
    <ligand>
        <name>substrate</name>
    </ligand>
</feature>
<dbReference type="Pfam" id="PF13667">
    <property type="entry name" value="ThiC-associated"/>
    <property type="match status" value="1"/>
</dbReference>
<comment type="similarity">
    <text evidence="12 13">Belongs to the ThiC family.</text>
</comment>
<evidence type="ECO:0000313" key="16">
    <source>
        <dbReference type="Proteomes" id="UP001173465"/>
    </source>
</evidence>